<dbReference type="Pfam" id="PF06470">
    <property type="entry name" value="SMC_hinge"/>
    <property type="match status" value="1"/>
</dbReference>
<dbReference type="AlphaFoldDB" id="A0A4P9Y6L9"/>
<feature type="domain" description="SMC hinge" evidence="14">
    <location>
        <begin position="561"/>
        <end position="674"/>
    </location>
</feature>
<evidence type="ECO:0000259" key="14">
    <source>
        <dbReference type="SMART" id="SM00968"/>
    </source>
</evidence>
<dbReference type="FunFam" id="3.40.50.300:FF:000481">
    <property type="entry name" value="Structural maintenance of chromosomes 4"/>
    <property type="match status" value="1"/>
</dbReference>
<dbReference type="FunFam" id="3.40.50.300:FF:000585">
    <property type="entry name" value="Structural maintenance of chromosomes 4"/>
    <property type="match status" value="1"/>
</dbReference>
<dbReference type="GO" id="GO:0016887">
    <property type="term" value="F:ATP hydrolysis activity"/>
    <property type="evidence" value="ECO:0007669"/>
    <property type="project" value="InterPro"/>
</dbReference>
<dbReference type="PANTHER" id="PTHR18937">
    <property type="entry name" value="STRUCTURAL MAINTENANCE OF CHROMOSOMES SMC FAMILY MEMBER"/>
    <property type="match status" value="1"/>
</dbReference>
<feature type="coiled-coil region" evidence="12">
    <location>
        <begin position="896"/>
        <end position="979"/>
    </location>
</feature>
<evidence type="ECO:0000256" key="13">
    <source>
        <dbReference type="SAM" id="MobiDB-lite"/>
    </source>
</evidence>
<evidence type="ECO:0000256" key="10">
    <source>
        <dbReference type="ARBA" id="ARBA00023306"/>
    </source>
</evidence>
<keyword evidence="16" id="KW-1185">Reference proteome</keyword>
<evidence type="ECO:0000256" key="1">
    <source>
        <dbReference type="ARBA" id="ARBA00004123"/>
    </source>
</evidence>
<feature type="compositionally biased region" description="Basic and acidic residues" evidence="13">
    <location>
        <begin position="297"/>
        <end position="307"/>
    </location>
</feature>
<protein>
    <recommendedName>
        <fullName evidence="11">Structural maintenance of chromosomes protein</fullName>
    </recommendedName>
</protein>
<keyword evidence="6" id="KW-0067">ATP-binding</keyword>
<dbReference type="InterPro" id="IPR036277">
    <property type="entry name" value="SMC_hinge_sf"/>
</dbReference>
<evidence type="ECO:0000256" key="2">
    <source>
        <dbReference type="ARBA" id="ARBA00006005"/>
    </source>
</evidence>
<dbReference type="InterPro" id="IPR027417">
    <property type="entry name" value="P-loop_NTPase"/>
</dbReference>
<keyword evidence="8" id="KW-0226">DNA condensation</keyword>
<dbReference type="Gene3D" id="1.10.287.1490">
    <property type="match status" value="1"/>
</dbReference>
<dbReference type="Gene3D" id="3.40.50.300">
    <property type="entry name" value="P-loop containing nucleotide triphosphate hydrolases"/>
    <property type="match status" value="2"/>
</dbReference>
<dbReference type="GO" id="GO:0005524">
    <property type="term" value="F:ATP binding"/>
    <property type="evidence" value="ECO:0007669"/>
    <property type="project" value="UniProtKB-KW"/>
</dbReference>
<evidence type="ECO:0000313" key="16">
    <source>
        <dbReference type="Proteomes" id="UP000267251"/>
    </source>
</evidence>
<feature type="compositionally biased region" description="Low complexity" evidence="13">
    <location>
        <begin position="716"/>
        <end position="727"/>
    </location>
</feature>
<evidence type="ECO:0000256" key="5">
    <source>
        <dbReference type="ARBA" id="ARBA00022776"/>
    </source>
</evidence>
<dbReference type="SUPFAM" id="SSF75553">
    <property type="entry name" value="Smc hinge domain"/>
    <property type="match status" value="1"/>
</dbReference>
<proteinExistence type="inferred from homology"/>
<dbReference type="PANTHER" id="PTHR18937:SF172">
    <property type="entry name" value="STRUCTURAL MAINTENANCE OF CHROMOSOMES PROTEIN"/>
    <property type="match status" value="1"/>
</dbReference>
<dbReference type="GO" id="GO:0005634">
    <property type="term" value="C:nucleus"/>
    <property type="evidence" value="ECO:0007669"/>
    <property type="project" value="UniProtKB-SubCell"/>
</dbReference>
<dbReference type="OrthoDB" id="5575062at2759"/>
<comment type="subcellular location">
    <subcellularLocation>
        <location evidence="1 11">Nucleus</location>
    </subcellularLocation>
</comment>
<sequence>MSGTPRVSEASGFVKDEAAQAAHKPRLVMVSMTLKNFKSYAGTQVLGPFHRSFSAVVGPNGSGKSNVIDALLFVFGWRASKMRQGKLSGLIHASGGHDPIDSCSVEITFHTIIDDEASADGFRILPDSQLLVSRVAYRNNTSKYFINSRSSTYTDVTALLKSHGVDLEHKRFLILQGEVESISQMKAKAPTEHEDGLLEYLEDIIGTARYKTPIAEATSHLESLGEERSERIGRVRFVEKEKEKLEDAKNEAEMFCRNENALALTKSSLFQREHHDWSKKCTLAEESMVSTEKELKEETEKHAESMEGAKQLNQRRSSLEKESEWIERDSAKDFAARAKCEEEGVLLAENRKHVMSRLSKAKKTMERVGKKHEEVEASITQYAQDLEEEEEEMARTDVKLRDAEEELDQLTESLKERTAPITQRIEGKQRELAPWSEKAQKIRSKLTVLRQELGLVQERTRQGSSRVQEATEALEVLKQEHEGKGAQVQELEGAYARRQDRLEKELRPRLRDLMVREEEARRKMDGTRDRLEEAEKASRTVRSQSSVLTHILRLGEGGRVRGINDRLGNLGIIDAKYDVAVSTACAALDDVVVDTTDAGQRCLEHLRRQQLGSCRFILLDKLPTFRMDPISTPEGLPRLFDLITTQDPRFSPAFYHGLRDTLVAQDLAQANRVAFGSGGGRGGKRWRVVTVDGQLIEPSGTISGGGRQVSRGRMASSFPSGPGRRSGQAGGVGGGLGEAEISQLRDVLVEEESTWKTLVDKRRAVTGEVGSMEAMLPKEKIQGEKLQMEVKGLEREMVLGDERLRRAREVEITERAEIDKGEARVVELEEAIAASESELVQVDQEVGKVEEELKGLQEEILRVGGDRVRDQRHQIQQYRERLDQGRGRIVRMGVERDRATKEVERLRGERDSSSREVTSLQGEVEDLKEKEEARLQELKGVEGACSQAEEALREKRSQLEKVERELSALEETLSTWRIREAELRGRIRKSASLVDEGRRRMKQCLDAAKRLTLHDLSYMEDVTSSDLQAEEESSSSLTQFPTLTPGEMEALDVQTLHEEVARLERLISEAQPNLGVLEEWRARHEEYRVRASELADITRRRDGAKEELEDLRGRRLTEFMEGFTAISYKLKEMYQMITLGGNAELELVDSLDPFSEGIVFSVMPPRKSWKNISNLSGGEKTLSSLALVFALHHFKPTPIYVMDEIDAALDFRNVSIVANYIKERTRNAQFIIISLRNNMFELADRLVGIYKTDNKTKSVTINPQAVAAAAGTSM</sequence>
<evidence type="ECO:0000256" key="9">
    <source>
        <dbReference type="ARBA" id="ARBA00023242"/>
    </source>
</evidence>
<keyword evidence="4" id="KW-0547">Nucleotide-binding</keyword>
<keyword evidence="10" id="KW-0131">Cell cycle</keyword>
<dbReference type="Proteomes" id="UP000267251">
    <property type="component" value="Unassembled WGS sequence"/>
</dbReference>
<feature type="coiled-coil region" evidence="12">
    <location>
        <begin position="818"/>
        <end position="859"/>
    </location>
</feature>
<keyword evidence="5" id="KW-0498">Mitosis</keyword>
<dbReference type="Gene3D" id="3.30.70.1620">
    <property type="match status" value="1"/>
</dbReference>
<dbReference type="SMART" id="SM00968">
    <property type="entry name" value="SMC_hinge"/>
    <property type="match status" value="1"/>
</dbReference>
<evidence type="ECO:0000256" key="6">
    <source>
        <dbReference type="ARBA" id="ARBA00022840"/>
    </source>
</evidence>
<dbReference type="Pfam" id="PF02463">
    <property type="entry name" value="SMC_N"/>
    <property type="match status" value="1"/>
</dbReference>
<keyword evidence="7 12" id="KW-0175">Coiled coil</keyword>
<evidence type="ECO:0000256" key="7">
    <source>
        <dbReference type="ARBA" id="ARBA00023054"/>
    </source>
</evidence>
<dbReference type="Gene3D" id="1.20.1060.20">
    <property type="match status" value="1"/>
</dbReference>
<keyword evidence="3" id="KW-0132">Cell division</keyword>
<evidence type="ECO:0000256" key="12">
    <source>
        <dbReference type="SAM" id="Coils"/>
    </source>
</evidence>
<dbReference type="PIRSF" id="PIRSF005719">
    <property type="entry name" value="SMC"/>
    <property type="match status" value="1"/>
</dbReference>
<feature type="region of interest" description="Disordered" evidence="13">
    <location>
        <begin position="697"/>
        <end position="735"/>
    </location>
</feature>
<feature type="coiled-coil region" evidence="12">
    <location>
        <begin position="372"/>
        <end position="413"/>
    </location>
</feature>
<dbReference type="SUPFAM" id="SSF52540">
    <property type="entry name" value="P-loop containing nucleoside triphosphate hydrolases"/>
    <property type="match status" value="1"/>
</dbReference>
<dbReference type="GO" id="GO:0007076">
    <property type="term" value="P:mitotic chromosome condensation"/>
    <property type="evidence" value="ECO:0007669"/>
    <property type="project" value="TreeGrafter"/>
</dbReference>
<feature type="coiled-coil region" evidence="12">
    <location>
        <begin position="467"/>
        <end position="544"/>
    </location>
</feature>
<accession>A0A4P9Y6L9</accession>
<reference evidence="16" key="1">
    <citation type="journal article" date="2018" name="Nat. Microbiol.">
        <title>Leveraging single-cell genomics to expand the fungal tree of life.</title>
        <authorList>
            <person name="Ahrendt S.R."/>
            <person name="Quandt C.A."/>
            <person name="Ciobanu D."/>
            <person name="Clum A."/>
            <person name="Salamov A."/>
            <person name="Andreopoulos B."/>
            <person name="Cheng J.F."/>
            <person name="Woyke T."/>
            <person name="Pelin A."/>
            <person name="Henrissat B."/>
            <person name="Reynolds N.K."/>
            <person name="Benny G.L."/>
            <person name="Smith M.E."/>
            <person name="James T.Y."/>
            <person name="Grigoriev I.V."/>
        </authorList>
    </citation>
    <scope>NUCLEOTIDE SEQUENCE [LARGE SCALE GENOMIC DNA]</scope>
</reference>
<feature type="region of interest" description="Disordered" evidence="13">
    <location>
        <begin position="297"/>
        <end position="324"/>
    </location>
</feature>
<name>A0A4P9Y6L9_9FUNG</name>
<dbReference type="InterPro" id="IPR010935">
    <property type="entry name" value="SMC_hinge"/>
</dbReference>
<dbReference type="InterPro" id="IPR024704">
    <property type="entry name" value="SMC"/>
</dbReference>
<keyword evidence="9 11" id="KW-0539">Nucleus</keyword>
<evidence type="ECO:0000256" key="4">
    <source>
        <dbReference type="ARBA" id="ARBA00022741"/>
    </source>
</evidence>
<gene>
    <name evidence="15" type="ORF">BJ684DRAFT_18867</name>
</gene>
<evidence type="ECO:0000313" key="15">
    <source>
        <dbReference type="EMBL" id="RKP14746.1"/>
    </source>
</evidence>
<organism evidence="15 16">
    <name type="scientific">Piptocephalis cylindrospora</name>
    <dbReference type="NCBI Taxonomy" id="1907219"/>
    <lineage>
        <taxon>Eukaryota</taxon>
        <taxon>Fungi</taxon>
        <taxon>Fungi incertae sedis</taxon>
        <taxon>Zoopagomycota</taxon>
        <taxon>Zoopagomycotina</taxon>
        <taxon>Zoopagomycetes</taxon>
        <taxon>Zoopagales</taxon>
        <taxon>Piptocephalidaceae</taxon>
        <taxon>Piptocephalis</taxon>
    </lineage>
</organism>
<dbReference type="InterPro" id="IPR003395">
    <property type="entry name" value="RecF/RecN/SMC_N"/>
</dbReference>
<comment type="similarity">
    <text evidence="2">Belongs to the SMC family. SMC4 subfamily.</text>
</comment>
<evidence type="ECO:0000256" key="3">
    <source>
        <dbReference type="ARBA" id="ARBA00022618"/>
    </source>
</evidence>
<dbReference type="GO" id="GO:0051301">
    <property type="term" value="P:cell division"/>
    <property type="evidence" value="ECO:0007669"/>
    <property type="project" value="UniProtKB-KW"/>
</dbReference>
<dbReference type="GO" id="GO:0000796">
    <property type="term" value="C:condensin complex"/>
    <property type="evidence" value="ECO:0007669"/>
    <property type="project" value="TreeGrafter"/>
</dbReference>
<evidence type="ECO:0000256" key="11">
    <source>
        <dbReference type="PIRNR" id="PIRNR005719"/>
    </source>
</evidence>
<evidence type="ECO:0000256" key="8">
    <source>
        <dbReference type="ARBA" id="ARBA00023067"/>
    </source>
</evidence>
<dbReference type="EMBL" id="KZ987795">
    <property type="protein sequence ID" value="RKP14746.1"/>
    <property type="molecule type" value="Genomic_DNA"/>
</dbReference>